<evidence type="ECO:0000313" key="3">
    <source>
        <dbReference type="Proteomes" id="UP001500131"/>
    </source>
</evidence>
<evidence type="ECO:0000256" key="1">
    <source>
        <dbReference type="SAM" id="MobiDB-lite"/>
    </source>
</evidence>
<feature type="region of interest" description="Disordered" evidence="1">
    <location>
        <begin position="63"/>
        <end position="83"/>
    </location>
</feature>
<dbReference type="EMBL" id="JBAMZK010000037">
    <property type="protein sequence ID" value="KAL0492189.1"/>
    <property type="molecule type" value="Genomic_DNA"/>
</dbReference>
<comment type="caution">
    <text evidence="2">The sequence shown here is derived from an EMBL/GenBank/DDBJ whole genome shotgun (WGS) entry which is preliminary data.</text>
</comment>
<dbReference type="AlphaFoldDB" id="A0AAW2ZRY2"/>
<organism evidence="2 3">
    <name type="scientific">Leishmania lindenbergi</name>
    <dbReference type="NCBI Taxonomy" id="651832"/>
    <lineage>
        <taxon>Eukaryota</taxon>
        <taxon>Discoba</taxon>
        <taxon>Euglenozoa</taxon>
        <taxon>Kinetoplastea</taxon>
        <taxon>Metakinetoplastina</taxon>
        <taxon>Trypanosomatida</taxon>
        <taxon>Trypanosomatidae</taxon>
        <taxon>Leishmaniinae</taxon>
        <taxon>Leishmania</taxon>
    </lineage>
</organism>
<sequence>MGSQPTERQGGSVQNPSPVRVAHLLLRVLNRWNSTAVAGWSTQESPASTDAERDECHSAREAFQTLSSANSTPVATASGRNSPKRGAAAVSALYRNSHLSLAVLDTSLSSTTRQWEYLWTSTLQKPASTTLDYKSRWNSVLEAHLEGGNVCG</sequence>
<evidence type="ECO:0000313" key="2">
    <source>
        <dbReference type="EMBL" id="KAL0492189.1"/>
    </source>
</evidence>
<dbReference type="Proteomes" id="UP001500131">
    <property type="component" value="Unassembled WGS sequence"/>
</dbReference>
<name>A0AAW2ZRY2_9TRYP</name>
<accession>A0AAW2ZRY2</accession>
<protein>
    <submittedName>
        <fullName evidence="2">Uncharacterized protein</fullName>
    </submittedName>
</protein>
<keyword evidence="3" id="KW-1185">Reference proteome</keyword>
<reference evidence="2 3" key="1">
    <citation type="submission" date="2024-02" db="EMBL/GenBank/DDBJ databases">
        <title>FIRST GENOME SEQUENCES OF Leishmania (Viannia) shawi, Leishmania (Viannia) lindenbergi AND Leishmania (Viannia) utingensis.</title>
        <authorList>
            <person name="Resadore F."/>
            <person name="Custodio M.G.F."/>
            <person name="Boite M.C."/>
            <person name="Cupolillo E."/>
            <person name="Ferreira G.E.M."/>
        </authorList>
    </citation>
    <scope>NUCLEOTIDE SEQUENCE [LARGE SCALE GENOMIC DNA]</scope>
    <source>
        <strain evidence="2 3">MHOM/BR/1966/M15733</strain>
    </source>
</reference>
<gene>
    <name evidence="2" type="ORF">Q4I31_007875</name>
</gene>
<proteinExistence type="predicted"/>
<feature type="compositionally biased region" description="Polar residues" evidence="1">
    <location>
        <begin position="64"/>
        <end position="81"/>
    </location>
</feature>